<feature type="transmembrane region" description="Helical" evidence="10">
    <location>
        <begin position="97"/>
        <end position="123"/>
    </location>
</feature>
<evidence type="ECO:0000256" key="6">
    <source>
        <dbReference type="ARBA" id="ARBA00023303"/>
    </source>
</evidence>
<dbReference type="EMBL" id="CP023994">
    <property type="protein sequence ID" value="AWR22221.1"/>
    <property type="molecule type" value="Genomic_DNA"/>
</dbReference>
<organism evidence="11 12">
    <name type="scientific">Aurantimicrobium photophilum</name>
    <dbReference type="NCBI Taxonomy" id="1987356"/>
    <lineage>
        <taxon>Bacteria</taxon>
        <taxon>Bacillati</taxon>
        <taxon>Actinomycetota</taxon>
        <taxon>Actinomycetes</taxon>
        <taxon>Micrococcales</taxon>
        <taxon>Microbacteriaceae</taxon>
        <taxon>Aurantimicrobium</taxon>
    </lineage>
</organism>
<comment type="subcellular location">
    <subcellularLocation>
        <location evidence="1 10">Cell membrane</location>
        <topology evidence="1 10">Multi-pass membrane protein</topology>
    </subcellularLocation>
</comment>
<evidence type="ECO:0000256" key="3">
    <source>
        <dbReference type="ARBA" id="ARBA00022692"/>
    </source>
</evidence>
<keyword evidence="10" id="KW-0813">Transport</keyword>
<protein>
    <recommendedName>
        <fullName evidence="10">Fluoride-specific ion channel FluC</fullName>
    </recommendedName>
</protein>
<feature type="binding site" evidence="10">
    <location>
        <position position="76"/>
    </location>
    <ligand>
        <name>Na(+)</name>
        <dbReference type="ChEBI" id="CHEBI:29101"/>
        <note>structural</note>
    </ligand>
</feature>
<evidence type="ECO:0000313" key="11">
    <source>
        <dbReference type="EMBL" id="AWR22221.1"/>
    </source>
</evidence>
<dbReference type="HAMAP" id="MF_00454">
    <property type="entry name" value="FluC"/>
    <property type="match status" value="1"/>
</dbReference>
<dbReference type="GO" id="GO:0046872">
    <property type="term" value="F:metal ion binding"/>
    <property type="evidence" value="ECO:0007669"/>
    <property type="project" value="UniProtKB-KW"/>
</dbReference>
<comment type="function">
    <text evidence="9 10">Fluoride-specific ion channel. Important for reducing fluoride concentration in the cell, thus reducing its toxicity.</text>
</comment>
<keyword evidence="2 10" id="KW-1003">Cell membrane</keyword>
<evidence type="ECO:0000256" key="5">
    <source>
        <dbReference type="ARBA" id="ARBA00023136"/>
    </source>
</evidence>
<evidence type="ECO:0000256" key="8">
    <source>
        <dbReference type="ARBA" id="ARBA00035585"/>
    </source>
</evidence>
<dbReference type="GO" id="GO:0062054">
    <property type="term" value="F:fluoride channel activity"/>
    <property type="evidence" value="ECO:0007669"/>
    <property type="project" value="UniProtKB-UniRule"/>
</dbReference>
<keyword evidence="10" id="KW-0915">Sodium</keyword>
<evidence type="ECO:0000256" key="10">
    <source>
        <dbReference type="HAMAP-Rule" id="MF_00454"/>
    </source>
</evidence>
<dbReference type="Proteomes" id="UP000246894">
    <property type="component" value="Chromosome"/>
</dbReference>
<proteinExistence type="inferred from homology"/>
<feature type="transmembrane region" description="Helical" evidence="10">
    <location>
        <begin position="5"/>
        <end position="22"/>
    </location>
</feature>
<dbReference type="Pfam" id="PF02537">
    <property type="entry name" value="CRCB"/>
    <property type="match status" value="1"/>
</dbReference>
<feature type="transmembrane region" description="Helical" evidence="10">
    <location>
        <begin position="28"/>
        <end position="57"/>
    </location>
</feature>
<evidence type="ECO:0000256" key="1">
    <source>
        <dbReference type="ARBA" id="ARBA00004651"/>
    </source>
</evidence>
<evidence type="ECO:0000256" key="9">
    <source>
        <dbReference type="ARBA" id="ARBA00049940"/>
    </source>
</evidence>
<keyword evidence="10" id="KW-0406">Ion transport</keyword>
<name>A0A2Z3S085_9MICO</name>
<keyword evidence="12" id="KW-1185">Reference proteome</keyword>
<gene>
    <name evidence="10" type="primary">fluC</name>
    <name evidence="10" type="synonym">crcB</name>
    <name evidence="11" type="ORF">AURMO_01638</name>
</gene>
<dbReference type="AlphaFoldDB" id="A0A2Z3S085"/>
<evidence type="ECO:0000256" key="2">
    <source>
        <dbReference type="ARBA" id="ARBA00022475"/>
    </source>
</evidence>
<dbReference type="GO" id="GO:0005886">
    <property type="term" value="C:plasma membrane"/>
    <property type="evidence" value="ECO:0007669"/>
    <property type="project" value="UniProtKB-SubCell"/>
</dbReference>
<feature type="binding site" evidence="10">
    <location>
        <position position="79"/>
    </location>
    <ligand>
        <name>Na(+)</name>
        <dbReference type="ChEBI" id="CHEBI:29101"/>
        <note>structural</note>
    </ligand>
</feature>
<evidence type="ECO:0000313" key="12">
    <source>
        <dbReference type="Proteomes" id="UP000246894"/>
    </source>
</evidence>
<keyword evidence="5 10" id="KW-0472">Membrane</keyword>
<keyword evidence="4 10" id="KW-1133">Transmembrane helix</keyword>
<dbReference type="KEGG" id="aum:AURMO_01638"/>
<dbReference type="GO" id="GO:0140114">
    <property type="term" value="P:cellular detoxification of fluoride"/>
    <property type="evidence" value="ECO:0007669"/>
    <property type="project" value="UniProtKB-UniRule"/>
</dbReference>
<feature type="transmembrane region" description="Helical" evidence="10">
    <location>
        <begin position="69"/>
        <end position="91"/>
    </location>
</feature>
<comment type="similarity">
    <text evidence="7 10">Belongs to the fluoride channel Fluc/FEX (TC 1.A.43) family.</text>
</comment>
<keyword evidence="10" id="KW-0479">Metal-binding</keyword>
<comment type="activity regulation">
    <text evidence="10">Na(+) is not transported, but it plays an essential structural role and its presence is essential for fluoride channel function.</text>
</comment>
<sequence>MKKDVLSVAIGGAIGTALRILLDIMLSLIFFSMSLVSIIVINAIGSFLLGFLVAGIWTRPKTPQWMKLAVGPGVLGGFTTFSGVMLQALLVQNPWATAGYLALSIGTSLFAALLGIWVGTPFAKKTAKRTTRKVAK</sequence>
<dbReference type="InterPro" id="IPR003691">
    <property type="entry name" value="FluC"/>
</dbReference>
<evidence type="ECO:0000256" key="7">
    <source>
        <dbReference type="ARBA" id="ARBA00035120"/>
    </source>
</evidence>
<keyword evidence="3 10" id="KW-0812">Transmembrane</keyword>
<keyword evidence="6 10" id="KW-0407">Ion channel</keyword>
<dbReference type="RefSeq" id="WP_162532712.1">
    <property type="nucleotide sequence ID" value="NZ_CP023994.1"/>
</dbReference>
<comment type="catalytic activity">
    <reaction evidence="8">
        <text>fluoride(in) = fluoride(out)</text>
        <dbReference type="Rhea" id="RHEA:76159"/>
        <dbReference type="ChEBI" id="CHEBI:17051"/>
    </reaction>
    <physiologicalReaction direction="left-to-right" evidence="8">
        <dbReference type="Rhea" id="RHEA:76160"/>
    </physiologicalReaction>
</comment>
<evidence type="ECO:0000256" key="4">
    <source>
        <dbReference type="ARBA" id="ARBA00022989"/>
    </source>
</evidence>
<accession>A0A2Z3S085</accession>
<reference evidence="11 12" key="1">
    <citation type="submission" date="2017-10" db="EMBL/GenBank/DDBJ databases">
        <title>Genome of an Actinobacterium that displays light-enhanced growth.</title>
        <authorList>
            <person name="Maresca J.A."/>
            <person name="Hempel P."/>
            <person name="Shevchenko O."/>
            <person name="Miller K.J."/>
            <person name="Hahn M.W."/>
        </authorList>
    </citation>
    <scope>NUCLEOTIDE SEQUENCE [LARGE SCALE GENOMIC DNA]</scope>
    <source>
        <strain evidence="11 12">MWH-Mo1</strain>
    </source>
</reference>